<evidence type="ECO:0008006" key="4">
    <source>
        <dbReference type="Google" id="ProtNLM"/>
    </source>
</evidence>
<comment type="caution">
    <text evidence="2">The sequence shown here is derived from an EMBL/GenBank/DDBJ whole genome shotgun (WGS) entry which is preliminary data.</text>
</comment>
<gene>
    <name evidence="2" type="ORF">EDC03_0391</name>
</gene>
<dbReference type="EMBL" id="RJKN01000001">
    <property type="protein sequence ID" value="ROP45784.1"/>
    <property type="molecule type" value="Genomic_DNA"/>
</dbReference>
<feature type="region of interest" description="Disordered" evidence="1">
    <location>
        <begin position="1"/>
        <end position="37"/>
    </location>
</feature>
<dbReference type="AlphaFoldDB" id="A0A3N1HTD3"/>
<evidence type="ECO:0000313" key="3">
    <source>
        <dbReference type="Proteomes" id="UP000276232"/>
    </source>
</evidence>
<accession>A0A3N1HTD3</accession>
<evidence type="ECO:0000256" key="1">
    <source>
        <dbReference type="SAM" id="MobiDB-lite"/>
    </source>
</evidence>
<dbReference type="RefSeq" id="WP_199719850.1">
    <property type="nucleotide sequence ID" value="NZ_RJKN01000001.1"/>
</dbReference>
<dbReference type="Proteomes" id="UP000276232">
    <property type="component" value="Unassembled WGS sequence"/>
</dbReference>
<protein>
    <recommendedName>
        <fullName evidence="4">DNA-directed RNA polymerase subunit beta</fullName>
    </recommendedName>
</protein>
<organism evidence="2 3">
    <name type="scientific">Pseudokineococcus lusitanus</name>
    <dbReference type="NCBI Taxonomy" id="763993"/>
    <lineage>
        <taxon>Bacteria</taxon>
        <taxon>Bacillati</taxon>
        <taxon>Actinomycetota</taxon>
        <taxon>Actinomycetes</taxon>
        <taxon>Kineosporiales</taxon>
        <taxon>Kineosporiaceae</taxon>
        <taxon>Pseudokineococcus</taxon>
    </lineage>
</organism>
<reference evidence="2 3" key="1">
    <citation type="journal article" date="2015" name="Stand. Genomic Sci.">
        <title>Genomic Encyclopedia of Bacterial and Archaeal Type Strains, Phase III: the genomes of soil and plant-associated and newly described type strains.</title>
        <authorList>
            <person name="Whitman W.B."/>
            <person name="Woyke T."/>
            <person name="Klenk H.P."/>
            <person name="Zhou Y."/>
            <person name="Lilburn T.G."/>
            <person name="Beck B.J."/>
            <person name="De Vos P."/>
            <person name="Vandamme P."/>
            <person name="Eisen J.A."/>
            <person name="Garrity G."/>
            <person name="Hugenholtz P."/>
            <person name="Kyrpides N.C."/>
        </authorList>
    </citation>
    <scope>NUCLEOTIDE SEQUENCE [LARGE SCALE GENOMIC DNA]</scope>
    <source>
        <strain evidence="2 3">CECT 7306</strain>
    </source>
</reference>
<sequence>MDAVSADHRPRRPTFLGPRAMDSLEGPSDPAGREAAAHATARLLVEGAQASGDEEVAARLVRLADEHGLELLAALWSDAAPQSLPGALWRLYVLRQWVHAAPAEASRQFDEGRRRAPVLEVVAGVADPPGPDEVRRQVDAVLAGVATGDFADTLDRAAAFARVVAVGRADLADDVEGGPAPVGAGASADDLTTSAARLVRTAEDLEGCAGRWRSGALL</sequence>
<evidence type="ECO:0000313" key="2">
    <source>
        <dbReference type="EMBL" id="ROP45784.1"/>
    </source>
</evidence>
<name>A0A3N1HTD3_9ACTN</name>
<dbReference type="InParanoid" id="A0A3N1HTD3"/>
<proteinExistence type="predicted"/>
<keyword evidence="3" id="KW-1185">Reference proteome</keyword>